<keyword evidence="4 5" id="KW-0663">Pyridoxal phosphate</keyword>
<evidence type="ECO:0000256" key="2">
    <source>
        <dbReference type="ARBA" id="ARBA00022576"/>
    </source>
</evidence>
<dbReference type="GO" id="GO:0008483">
    <property type="term" value="F:transaminase activity"/>
    <property type="evidence" value="ECO:0007669"/>
    <property type="project" value="UniProtKB-KW"/>
</dbReference>
<comment type="similarity">
    <text evidence="1 5">Belongs to the class-III pyridoxal-phosphate-dependent aminotransferase family.</text>
</comment>
<evidence type="ECO:0000256" key="3">
    <source>
        <dbReference type="ARBA" id="ARBA00022679"/>
    </source>
</evidence>
<dbReference type="FunFam" id="3.40.640.10:FF:000014">
    <property type="entry name" value="Adenosylmethionine-8-amino-7-oxononanoate aminotransferase, probable"/>
    <property type="match status" value="1"/>
</dbReference>
<sequence>MTDTSKLTELNANHVLHPMSMPAFDNEQPLFVERSEGVHVYDNTGKQYLDGLGGLWCVNVGHSHPKMVATIQEQAAKLAYYNTFGDVSNRPSVELAEKITGMLKPEGMSKVFFTSGGSDSVETALKLARHHWRLKGQSDKTQFISLKNAYHGVHFGGTSLNGMQNFKQNYGPLLPGCSQVDGPFPYRNPWTNDLEELGQICADILERKILHDGANNIAAFIAEPIQGAGGVIVPPANYWPLVREICDKYDILLIADEVVTGFGRSGSLFGVRGWGVAADIQCFAKGISSGYIPLGATVINDKVAEPFLEAAPNAFVAHGYTYSGHPLACAVGLTSLNIVEEENLVENAGIVGDYLLQQLQPLVERHEHIGEARGKGLMAALDLVTDKQSKTPVDPASGYSDKVSAICQENGVLIRSVGPKIILSPPLTFTKENVDTMVNTMDLAFSQVSL</sequence>
<dbReference type="PIRSF" id="PIRSF000521">
    <property type="entry name" value="Transaminase_4ab_Lys_Orn"/>
    <property type="match status" value="1"/>
</dbReference>
<proteinExistence type="inferred from homology"/>
<dbReference type="SUPFAM" id="SSF53383">
    <property type="entry name" value="PLP-dependent transferases"/>
    <property type="match status" value="1"/>
</dbReference>
<dbReference type="NCBIfam" id="NF005683">
    <property type="entry name" value="PRK07481.1"/>
    <property type="match status" value="1"/>
</dbReference>
<name>A0A7X0MUN4_9GAMM</name>
<dbReference type="InterPro" id="IPR005814">
    <property type="entry name" value="Aminotrans_3"/>
</dbReference>
<keyword evidence="2 6" id="KW-0032">Aminotransferase</keyword>
<gene>
    <name evidence="6" type="ORF">HNR48_000493</name>
</gene>
<keyword evidence="7" id="KW-1185">Reference proteome</keyword>
<dbReference type="Proteomes" id="UP000528457">
    <property type="component" value="Unassembled WGS sequence"/>
</dbReference>
<dbReference type="Gene3D" id="3.90.1150.10">
    <property type="entry name" value="Aspartate Aminotransferase, domain 1"/>
    <property type="match status" value="1"/>
</dbReference>
<keyword evidence="3 6" id="KW-0808">Transferase</keyword>
<evidence type="ECO:0000313" key="7">
    <source>
        <dbReference type="Proteomes" id="UP000528457"/>
    </source>
</evidence>
<reference evidence="6 7" key="1">
    <citation type="submission" date="2020-08" db="EMBL/GenBank/DDBJ databases">
        <title>Genomic Encyclopedia of Type Strains, Phase IV (KMG-IV): sequencing the most valuable type-strain genomes for metagenomic binning, comparative biology and taxonomic classification.</title>
        <authorList>
            <person name="Goeker M."/>
        </authorList>
    </citation>
    <scope>NUCLEOTIDE SEQUENCE [LARGE SCALE GENOMIC DNA]</scope>
    <source>
        <strain evidence="6 7">DSM 22368</strain>
    </source>
</reference>
<evidence type="ECO:0000256" key="5">
    <source>
        <dbReference type="RuleBase" id="RU003560"/>
    </source>
</evidence>
<protein>
    <submittedName>
        <fullName evidence="6">Adenosylmethionine-8-amino-7-oxononanoate aminotransferase</fullName>
    </submittedName>
</protein>
<dbReference type="CDD" id="cd00610">
    <property type="entry name" value="OAT_like"/>
    <property type="match status" value="1"/>
</dbReference>
<dbReference type="InterPro" id="IPR015422">
    <property type="entry name" value="PyrdxlP-dep_Trfase_small"/>
</dbReference>
<dbReference type="InterPro" id="IPR015424">
    <property type="entry name" value="PyrdxlP-dep_Trfase"/>
</dbReference>
<evidence type="ECO:0000313" key="6">
    <source>
        <dbReference type="EMBL" id="MBB6520215.1"/>
    </source>
</evidence>
<dbReference type="Gene3D" id="3.40.640.10">
    <property type="entry name" value="Type I PLP-dependent aspartate aminotransferase-like (Major domain)"/>
    <property type="match status" value="1"/>
</dbReference>
<accession>A0A7X0MUN4</accession>
<dbReference type="PANTHER" id="PTHR43094:SF1">
    <property type="entry name" value="AMINOTRANSFERASE CLASS-III"/>
    <property type="match status" value="1"/>
</dbReference>
<dbReference type="GO" id="GO:0030170">
    <property type="term" value="F:pyridoxal phosphate binding"/>
    <property type="evidence" value="ECO:0007669"/>
    <property type="project" value="InterPro"/>
</dbReference>
<dbReference type="AlphaFoldDB" id="A0A7X0MUN4"/>
<dbReference type="Pfam" id="PF00202">
    <property type="entry name" value="Aminotran_3"/>
    <property type="match status" value="1"/>
</dbReference>
<dbReference type="InterPro" id="IPR015421">
    <property type="entry name" value="PyrdxlP-dep_Trfase_major"/>
</dbReference>
<evidence type="ECO:0000256" key="1">
    <source>
        <dbReference type="ARBA" id="ARBA00008954"/>
    </source>
</evidence>
<evidence type="ECO:0000256" key="4">
    <source>
        <dbReference type="ARBA" id="ARBA00022898"/>
    </source>
</evidence>
<comment type="caution">
    <text evidence="6">The sequence shown here is derived from an EMBL/GenBank/DDBJ whole genome shotgun (WGS) entry which is preliminary data.</text>
</comment>
<dbReference type="InParanoid" id="A0A7X0MUN4"/>
<dbReference type="PANTHER" id="PTHR43094">
    <property type="entry name" value="AMINOTRANSFERASE"/>
    <property type="match status" value="1"/>
</dbReference>
<dbReference type="RefSeq" id="WP_208020059.1">
    <property type="nucleotide sequence ID" value="NZ_JAAONY010000001.1"/>
</dbReference>
<organism evidence="6 7">
    <name type="scientific">Pseudoteredinibacter isoporae</name>
    <dbReference type="NCBI Taxonomy" id="570281"/>
    <lineage>
        <taxon>Bacteria</taxon>
        <taxon>Pseudomonadati</taxon>
        <taxon>Pseudomonadota</taxon>
        <taxon>Gammaproteobacteria</taxon>
        <taxon>Cellvibrionales</taxon>
        <taxon>Cellvibrionaceae</taxon>
        <taxon>Pseudoteredinibacter</taxon>
    </lineage>
</organism>
<dbReference type="EMBL" id="JACHHT010000001">
    <property type="protein sequence ID" value="MBB6520215.1"/>
    <property type="molecule type" value="Genomic_DNA"/>
</dbReference>